<dbReference type="InterPro" id="IPR050313">
    <property type="entry name" value="Carb_Metab_HTH_regulators"/>
</dbReference>
<dbReference type="InterPro" id="IPR036388">
    <property type="entry name" value="WH-like_DNA-bd_sf"/>
</dbReference>
<dbReference type="SUPFAM" id="SSF100950">
    <property type="entry name" value="NagB/RpiA/CoA transferase-like"/>
    <property type="match status" value="1"/>
</dbReference>
<accession>A0A7X9XZL1</accession>
<dbReference type="SMART" id="SM00420">
    <property type="entry name" value="HTH_DEOR"/>
    <property type="match status" value="1"/>
</dbReference>
<dbReference type="PRINTS" id="PR00037">
    <property type="entry name" value="HTHLACR"/>
</dbReference>
<dbReference type="GO" id="GO:0003700">
    <property type="term" value="F:DNA-binding transcription factor activity"/>
    <property type="evidence" value="ECO:0007669"/>
    <property type="project" value="InterPro"/>
</dbReference>
<evidence type="ECO:0000256" key="1">
    <source>
        <dbReference type="ARBA" id="ARBA00023015"/>
    </source>
</evidence>
<dbReference type="GO" id="GO:0003677">
    <property type="term" value="F:DNA binding"/>
    <property type="evidence" value="ECO:0007669"/>
    <property type="project" value="UniProtKB-KW"/>
</dbReference>
<name>A0A7X9XZL1_9ACTN</name>
<dbReference type="Pfam" id="PF08220">
    <property type="entry name" value="HTH_DeoR"/>
    <property type="match status" value="1"/>
</dbReference>
<dbReference type="InterPro" id="IPR037171">
    <property type="entry name" value="NagB/RpiA_transferase-like"/>
</dbReference>
<dbReference type="PROSITE" id="PS51000">
    <property type="entry name" value="HTH_DEOR_2"/>
    <property type="match status" value="1"/>
</dbReference>
<dbReference type="SMART" id="SM01134">
    <property type="entry name" value="DeoRC"/>
    <property type="match status" value="1"/>
</dbReference>
<keyword evidence="2" id="KW-0238">DNA-binding</keyword>
<dbReference type="RefSeq" id="WP_170103032.1">
    <property type="nucleotide sequence ID" value="NZ_JABAGR010000001.1"/>
</dbReference>
<dbReference type="InterPro" id="IPR001034">
    <property type="entry name" value="DeoR_HTH"/>
</dbReference>
<sequence length="252" mass="27884">MKASERQEQMKQLIHSANRVSVAELSEQWGITEETVRRDLDKLESQGSITRVHGGAIWNGSIDMGGVHFLRRQLSNAKEKGRIALKAAEVIRSRETIIADASSTVLEALKAVGDDSRLTVVTNSSKICDGSFEPSYNLICTGGTYNWKSLSFQGESAIQTIRKYHVDLAILSCKALDISRGVMDSYESEAVVKRVMEAQANEVAILADHTKFDKVALLKLMDLDGISYIITDQKPSNSWVSLCADKKIDLIY</sequence>
<dbReference type="InterPro" id="IPR014036">
    <property type="entry name" value="DeoR-like_C"/>
</dbReference>
<keyword evidence="1" id="KW-0805">Transcription regulation</keyword>
<feature type="domain" description="HTH deoR-type" evidence="4">
    <location>
        <begin position="3"/>
        <end position="58"/>
    </location>
</feature>
<protein>
    <submittedName>
        <fullName evidence="5">DeoR/GlpR transcriptional regulator</fullName>
    </submittedName>
</protein>
<dbReference type="AlphaFoldDB" id="A0A7X9XZL1"/>
<comment type="caution">
    <text evidence="5">The sequence shown here is derived from an EMBL/GenBank/DDBJ whole genome shotgun (WGS) entry which is preliminary data.</text>
</comment>
<dbReference type="InterPro" id="IPR036390">
    <property type="entry name" value="WH_DNA-bd_sf"/>
</dbReference>
<dbReference type="Gene3D" id="1.10.10.10">
    <property type="entry name" value="Winged helix-like DNA-binding domain superfamily/Winged helix DNA-binding domain"/>
    <property type="match status" value="1"/>
</dbReference>
<keyword evidence="3" id="KW-0804">Transcription</keyword>
<dbReference type="SUPFAM" id="SSF46785">
    <property type="entry name" value="Winged helix' DNA-binding domain"/>
    <property type="match status" value="1"/>
</dbReference>
<organism evidence="5 6">
    <name type="scientific">Parafannyhessea umbonata</name>
    <dbReference type="NCBI Taxonomy" id="604330"/>
    <lineage>
        <taxon>Bacteria</taxon>
        <taxon>Bacillati</taxon>
        <taxon>Actinomycetota</taxon>
        <taxon>Coriobacteriia</taxon>
        <taxon>Coriobacteriales</taxon>
        <taxon>Atopobiaceae</taxon>
        <taxon>Parafannyhessea</taxon>
    </lineage>
</organism>
<evidence type="ECO:0000259" key="4">
    <source>
        <dbReference type="PROSITE" id="PS51000"/>
    </source>
</evidence>
<dbReference type="Proteomes" id="UP000565613">
    <property type="component" value="Unassembled WGS sequence"/>
</dbReference>
<dbReference type="PROSITE" id="PS00894">
    <property type="entry name" value="HTH_DEOR_1"/>
    <property type="match status" value="1"/>
</dbReference>
<reference evidence="5 6" key="1">
    <citation type="submission" date="2020-04" db="EMBL/GenBank/DDBJ databases">
        <authorList>
            <person name="Hitch T.C.A."/>
            <person name="Wylensek D."/>
            <person name="Clavel T."/>
        </authorList>
    </citation>
    <scope>NUCLEOTIDE SEQUENCE [LARGE SCALE GENOMIC DNA]</scope>
    <source>
        <strain evidence="5 6">105184</strain>
    </source>
</reference>
<gene>
    <name evidence="5" type="ORF">HF885_00530</name>
</gene>
<dbReference type="InterPro" id="IPR018356">
    <property type="entry name" value="Tscrpt_reg_HTH_DeoR_CS"/>
</dbReference>
<dbReference type="Pfam" id="PF00455">
    <property type="entry name" value="DeoRC"/>
    <property type="match status" value="1"/>
</dbReference>
<proteinExistence type="predicted"/>
<evidence type="ECO:0000256" key="3">
    <source>
        <dbReference type="ARBA" id="ARBA00023163"/>
    </source>
</evidence>
<dbReference type="EMBL" id="JABAGR010000001">
    <property type="protein sequence ID" value="NMF24929.1"/>
    <property type="molecule type" value="Genomic_DNA"/>
</dbReference>
<evidence type="ECO:0000313" key="5">
    <source>
        <dbReference type="EMBL" id="NMF24929.1"/>
    </source>
</evidence>
<dbReference type="Gene3D" id="3.40.50.1360">
    <property type="match status" value="1"/>
</dbReference>
<evidence type="ECO:0000256" key="2">
    <source>
        <dbReference type="ARBA" id="ARBA00023125"/>
    </source>
</evidence>
<dbReference type="PANTHER" id="PTHR30363:SF44">
    <property type="entry name" value="AGA OPERON TRANSCRIPTIONAL REPRESSOR-RELATED"/>
    <property type="match status" value="1"/>
</dbReference>
<evidence type="ECO:0000313" key="6">
    <source>
        <dbReference type="Proteomes" id="UP000565613"/>
    </source>
</evidence>
<dbReference type="PANTHER" id="PTHR30363">
    <property type="entry name" value="HTH-TYPE TRANSCRIPTIONAL REGULATOR SRLR-RELATED"/>
    <property type="match status" value="1"/>
</dbReference>